<dbReference type="GO" id="GO:0000245">
    <property type="term" value="P:spliceosomal complex assembly"/>
    <property type="evidence" value="ECO:0007669"/>
    <property type="project" value="TreeGrafter"/>
</dbReference>
<keyword evidence="2 10" id="KW-0723">Serine/threonine-protein kinase</keyword>
<dbReference type="InterPro" id="IPR000719">
    <property type="entry name" value="Prot_kinase_dom"/>
</dbReference>
<evidence type="ECO:0000256" key="8">
    <source>
        <dbReference type="ARBA" id="ARBA00048679"/>
    </source>
</evidence>
<keyword evidence="5" id="KW-0418">Kinase</keyword>
<dbReference type="PROSITE" id="PS00107">
    <property type="entry name" value="PROTEIN_KINASE_ATP"/>
    <property type="match status" value="1"/>
</dbReference>
<dbReference type="PANTHER" id="PTHR47634">
    <property type="entry name" value="PROTEIN KINASE DOMAIN-CONTAINING PROTEIN-RELATED"/>
    <property type="match status" value="1"/>
</dbReference>
<dbReference type="InterPro" id="IPR017441">
    <property type="entry name" value="Protein_kinase_ATP_BS"/>
</dbReference>
<dbReference type="PANTHER" id="PTHR47634:SF9">
    <property type="entry name" value="PROTEIN KINASE DOMAIN-CONTAINING PROTEIN-RELATED"/>
    <property type="match status" value="1"/>
</dbReference>
<dbReference type="GO" id="GO:0004674">
    <property type="term" value="F:protein serine/threonine kinase activity"/>
    <property type="evidence" value="ECO:0007669"/>
    <property type="project" value="UniProtKB-KW"/>
</dbReference>
<evidence type="ECO:0000256" key="7">
    <source>
        <dbReference type="ARBA" id="ARBA00047899"/>
    </source>
</evidence>
<comment type="similarity">
    <text evidence="10">Belongs to the protein kinase superfamily.</text>
</comment>
<evidence type="ECO:0000256" key="10">
    <source>
        <dbReference type="RuleBase" id="RU000304"/>
    </source>
</evidence>
<evidence type="ECO:0000256" key="6">
    <source>
        <dbReference type="ARBA" id="ARBA00022840"/>
    </source>
</evidence>
<feature type="binding site" evidence="9">
    <location>
        <position position="77"/>
    </location>
    <ligand>
        <name>ATP</name>
        <dbReference type="ChEBI" id="CHEBI:30616"/>
    </ligand>
</feature>
<keyword evidence="13" id="KW-1185">Reference proteome</keyword>
<dbReference type="InterPro" id="IPR008271">
    <property type="entry name" value="Ser/Thr_kinase_AS"/>
</dbReference>
<comment type="catalytic activity">
    <reaction evidence="8">
        <text>L-seryl-[protein] + ATP = O-phospho-L-seryl-[protein] + ADP + H(+)</text>
        <dbReference type="Rhea" id="RHEA:17989"/>
        <dbReference type="Rhea" id="RHEA-COMP:9863"/>
        <dbReference type="Rhea" id="RHEA-COMP:11604"/>
        <dbReference type="ChEBI" id="CHEBI:15378"/>
        <dbReference type="ChEBI" id="CHEBI:29999"/>
        <dbReference type="ChEBI" id="CHEBI:30616"/>
        <dbReference type="ChEBI" id="CHEBI:83421"/>
        <dbReference type="ChEBI" id="CHEBI:456216"/>
        <dbReference type="EC" id="2.7.11.1"/>
    </reaction>
</comment>
<evidence type="ECO:0000256" key="2">
    <source>
        <dbReference type="ARBA" id="ARBA00022527"/>
    </source>
</evidence>
<feature type="domain" description="Protein kinase" evidence="11">
    <location>
        <begin position="48"/>
        <end position="421"/>
    </location>
</feature>
<evidence type="ECO:0000259" key="11">
    <source>
        <dbReference type="PROSITE" id="PS50011"/>
    </source>
</evidence>
<evidence type="ECO:0000313" key="13">
    <source>
        <dbReference type="Proteomes" id="UP000467700"/>
    </source>
</evidence>
<keyword evidence="4 9" id="KW-0547">Nucleotide-binding</keyword>
<comment type="caution">
    <text evidence="12">The sequence shown here is derived from an EMBL/GenBank/DDBJ whole genome shotgun (WGS) entry which is preliminary data.</text>
</comment>
<dbReference type="GO" id="GO:0005524">
    <property type="term" value="F:ATP binding"/>
    <property type="evidence" value="ECO:0007669"/>
    <property type="project" value="UniProtKB-UniRule"/>
</dbReference>
<dbReference type="PROSITE" id="PS00108">
    <property type="entry name" value="PROTEIN_KINASE_ST"/>
    <property type="match status" value="1"/>
</dbReference>
<gene>
    <name evidence="12" type="ORF">AAE3_LOCUS12262</name>
</gene>
<dbReference type="GO" id="GO:0005737">
    <property type="term" value="C:cytoplasm"/>
    <property type="evidence" value="ECO:0007669"/>
    <property type="project" value="TreeGrafter"/>
</dbReference>
<evidence type="ECO:0000313" key="12">
    <source>
        <dbReference type="EMBL" id="CAA7270050.1"/>
    </source>
</evidence>
<dbReference type="EC" id="2.7.11.1" evidence="1"/>
<dbReference type="Proteomes" id="UP000467700">
    <property type="component" value="Unassembled WGS sequence"/>
</dbReference>
<reference evidence="12 13" key="1">
    <citation type="submission" date="2020-01" db="EMBL/GenBank/DDBJ databases">
        <authorList>
            <person name="Gupta K D."/>
        </authorList>
    </citation>
    <scope>NUCLEOTIDE SEQUENCE [LARGE SCALE GENOMIC DNA]</scope>
</reference>
<organism evidence="12 13">
    <name type="scientific">Cyclocybe aegerita</name>
    <name type="common">Black poplar mushroom</name>
    <name type="synonym">Agrocybe aegerita</name>
    <dbReference type="NCBI Taxonomy" id="1973307"/>
    <lineage>
        <taxon>Eukaryota</taxon>
        <taxon>Fungi</taxon>
        <taxon>Dikarya</taxon>
        <taxon>Basidiomycota</taxon>
        <taxon>Agaricomycotina</taxon>
        <taxon>Agaricomycetes</taxon>
        <taxon>Agaricomycetidae</taxon>
        <taxon>Agaricales</taxon>
        <taxon>Agaricineae</taxon>
        <taxon>Bolbitiaceae</taxon>
        <taxon>Cyclocybe</taxon>
    </lineage>
</organism>
<dbReference type="EMBL" id="CACVBS010000084">
    <property type="protein sequence ID" value="CAA7270050.1"/>
    <property type="molecule type" value="Genomic_DNA"/>
</dbReference>
<evidence type="ECO:0000256" key="5">
    <source>
        <dbReference type="ARBA" id="ARBA00022777"/>
    </source>
</evidence>
<dbReference type="InterPro" id="IPR051334">
    <property type="entry name" value="SRPK"/>
</dbReference>
<dbReference type="AlphaFoldDB" id="A0A8S0WI39"/>
<keyword evidence="6 9" id="KW-0067">ATP-binding</keyword>
<dbReference type="SUPFAM" id="SSF56112">
    <property type="entry name" value="Protein kinase-like (PK-like)"/>
    <property type="match status" value="1"/>
</dbReference>
<evidence type="ECO:0000256" key="1">
    <source>
        <dbReference type="ARBA" id="ARBA00012513"/>
    </source>
</evidence>
<accession>A0A8S0WI39</accession>
<keyword evidence="3" id="KW-0808">Transferase</keyword>
<dbReference type="GO" id="GO:0050684">
    <property type="term" value="P:regulation of mRNA processing"/>
    <property type="evidence" value="ECO:0007669"/>
    <property type="project" value="TreeGrafter"/>
</dbReference>
<name>A0A8S0WI39_CYCAE</name>
<sequence>MSTTTYNAEDDEGLTLMFPEEPLGLPADMGFGFFQGSPLDVLGPGGRFQLRAKLGFGTNSSVWLAKDQHLGRHVALKILTRYASQLNAKNLLCELAVHKRLASLPANETKHCNRLIAHFVHQGIEEDGDHLCLALELERSTLDHIWSGHNFKFLPIPIVKRVLRHLLHGLAALHKCGVAHTDIKPDNIVISLGSSWTDETVSHWACAHRPRVYEPCRSLNKVVTNAFISEQFPAPSLAELETCNYKISDFSNAQELDHQTTDNITPLTLRSPEVILGGPWDEKVDIWTFGCLIFTILTKVALFTERVQPVHLPFLRPGIDPDVDGIEVDYTLWLMATFAGQRFPPIVLWLYPNSHKYFKNNGDMKCFGSFQHRPLEMCVQDTGCPASEEDVAGACSLIRRCLKLNPSARPSASELLQAGFMAEGVQCVVILPVRNLYYYFLLSFEYSCCDV</sequence>
<dbReference type="Gene3D" id="1.10.510.10">
    <property type="entry name" value="Transferase(Phosphotransferase) domain 1"/>
    <property type="match status" value="1"/>
</dbReference>
<dbReference type="PROSITE" id="PS50011">
    <property type="entry name" value="PROTEIN_KINASE_DOM"/>
    <property type="match status" value="1"/>
</dbReference>
<proteinExistence type="inferred from homology"/>
<dbReference type="OrthoDB" id="5979581at2759"/>
<dbReference type="SMART" id="SM00220">
    <property type="entry name" value="S_TKc"/>
    <property type="match status" value="1"/>
</dbReference>
<evidence type="ECO:0000256" key="4">
    <source>
        <dbReference type="ARBA" id="ARBA00022741"/>
    </source>
</evidence>
<dbReference type="InterPro" id="IPR011009">
    <property type="entry name" value="Kinase-like_dom_sf"/>
</dbReference>
<protein>
    <recommendedName>
        <fullName evidence="1">non-specific serine/threonine protein kinase</fullName>
        <ecNumber evidence="1">2.7.11.1</ecNumber>
    </recommendedName>
</protein>
<evidence type="ECO:0000256" key="3">
    <source>
        <dbReference type="ARBA" id="ARBA00022679"/>
    </source>
</evidence>
<dbReference type="Gene3D" id="3.30.200.20">
    <property type="entry name" value="Phosphorylase Kinase, domain 1"/>
    <property type="match status" value="1"/>
</dbReference>
<dbReference type="Pfam" id="PF00069">
    <property type="entry name" value="Pkinase"/>
    <property type="match status" value="2"/>
</dbReference>
<evidence type="ECO:0000256" key="9">
    <source>
        <dbReference type="PROSITE-ProRule" id="PRU10141"/>
    </source>
</evidence>
<comment type="catalytic activity">
    <reaction evidence="7">
        <text>L-threonyl-[protein] + ATP = O-phospho-L-threonyl-[protein] + ADP + H(+)</text>
        <dbReference type="Rhea" id="RHEA:46608"/>
        <dbReference type="Rhea" id="RHEA-COMP:11060"/>
        <dbReference type="Rhea" id="RHEA-COMP:11605"/>
        <dbReference type="ChEBI" id="CHEBI:15378"/>
        <dbReference type="ChEBI" id="CHEBI:30013"/>
        <dbReference type="ChEBI" id="CHEBI:30616"/>
        <dbReference type="ChEBI" id="CHEBI:61977"/>
        <dbReference type="ChEBI" id="CHEBI:456216"/>
        <dbReference type="EC" id="2.7.11.1"/>
    </reaction>
</comment>
<dbReference type="GO" id="GO:0005634">
    <property type="term" value="C:nucleus"/>
    <property type="evidence" value="ECO:0007669"/>
    <property type="project" value="TreeGrafter"/>
</dbReference>